<dbReference type="InterPro" id="IPR038770">
    <property type="entry name" value="Na+/solute_symporter_sf"/>
</dbReference>
<evidence type="ECO:0000256" key="6">
    <source>
        <dbReference type="ARBA" id="ARBA00022989"/>
    </source>
</evidence>
<feature type="transmembrane region" description="Helical" evidence="8">
    <location>
        <begin position="6"/>
        <end position="26"/>
    </location>
</feature>
<evidence type="ECO:0000256" key="5">
    <source>
        <dbReference type="ARBA" id="ARBA00022692"/>
    </source>
</evidence>
<keyword evidence="7 8" id="KW-0472">Membrane</keyword>
<evidence type="ECO:0000256" key="7">
    <source>
        <dbReference type="ARBA" id="ARBA00023136"/>
    </source>
</evidence>
<dbReference type="InterPro" id="IPR004776">
    <property type="entry name" value="Mem_transp_PIN-like"/>
</dbReference>
<evidence type="ECO:0000313" key="9">
    <source>
        <dbReference type="EMBL" id="MBB3808178.1"/>
    </source>
</evidence>
<feature type="transmembrane region" description="Helical" evidence="8">
    <location>
        <begin position="33"/>
        <end position="52"/>
    </location>
</feature>
<evidence type="ECO:0000256" key="3">
    <source>
        <dbReference type="ARBA" id="ARBA00022448"/>
    </source>
</evidence>
<evidence type="ECO:0000256" key="2">
    <source>
        <dbReference type="ARBA" id="ARBA00010145"/>
    </source>
</evidence>
<feature type="transmembrane region" description="Helical" evidence="8">
    <location>
        <begin position="64"/>
        <end position="84"/>
    </location>
</feature>
<evidence type="ECO:0000313" key="10">
    <source>
        <dbReference type="Proteomes" id="UP000537592"/>
    </source>
</evidence>
<proteinExistence type="inferred from homology"/>
<feature type="transmembrane region" description="Helical" evidence="8">
    <location>
        <begin position="125"/>
        <end position="146"/>
    </location>
</feature>
<organism evidence="9 10">
    <name type="scientific">Pseudochelatococcus contaminans</name>
    <dbReference type="NCBI Taxonomy" id="1538103"/>
    <lineage>
        <taxon>Bacteria</taxon>
        <taxon>Pseudomonadati</taxon>
        <taxon>Pseudomonadota</taxon>
        <taxon>Alphaproteobacteria</taxon>
        <taxon>Hyphomicrobiales</taxon>
        <taxon>Chelatococcaceae</taxon>
        <taxon>Pseudochelatococcus</taxon>
    </lineage>
</organism>
<comment type="similarity">
    <text evidence="2">Belongs to the auxin efflux carrier (TC 2.A.69) family.</text>
</comment>
<dbReference type="PANTHER" id="PTHR36838">
    <property type="entry name" value="AUXIN EFFLUX CARRIER FAMILY PROTEIN"/>
    <property type="match status" value="1"/>
</dbReference>
<keyword evidence="10" id="KW-1185">Reference proteome</keyword>
<dbReference type="Pfam" id="PF03547">
    <property type="entry name" value="Mem_trans"/>
    <property type="match status" value="1"/>
</dbReference>
<evidence type="ECO:0000256" key="8">
    <source>
        <dbReference type="SAM" id="Phobius"/>
    </source>
</evidence>
<dbReference type="AlphaFoldDB" id="A0A7W5Z185"/>
<dbReference type="PANTHER" id="PTHR36838:SF3">
    <property type="entry name" value="TRANSPORTER AUXIN EFFLUX CARRIER EC FAMILY"/>
    <property type="match status" value="1"/>
</dbReference>
<dbReference type="GO" id="GO:0005886">
    <property type="term" value="C:plasma membrane"/>
    <property type="evidence" value="ECO:0007669"/>
    <property type="project" value="UniProtKB-SubCell"/>
</dbReference>
<accession>A0A7W5Z185</accession>
<dbReference type="EMBL" id="JACICC010000001">
    <property type="protein sequence ID" value="MBB3808178.1"/>
    <property type="molecule type" value="Genomic_DNA"/>
</dbReference>
<evidence type="ECO:0000256" key="4">
    <source>
        <dbReference type="ARBA" id="ARBA00022475"/>
    </source>
</evidence>
<keyword evidence="3" id="KW-0813">Transport</keyword>
<dbReference type="Gene3D" id="1.20.1530.20">
    <property type="match status" value="1"/>
</dbReference>
<evidence type="ECO:0000256" key="1">
    <source>
        <dbReference type="ARBA" id="ARBA00004651"/>
    </source>
</evidence>
<feature type="transmembrane region" description="Helical" evidence="8">
    <location>
        <begin position="96"/>
        <end position="119"/>
    </location>
</feature>
<dbReference type="RefSeq" id="WP_183750211.1">
    <property type="nucleotide sequence ID" value="NZ_JACICC010000001.1"/>
</dbReference>
<keyword evidence="6 8" id="KW-1133">Transmembrane helix</keyword>
<comment type="caution">
    <text evidence="9">The sequence shown here is derived from an EMBL/GenBank/DDBJ whole genome shotgun (WGS) entry which is preliminary data.</text>
</comment>
<name>A0A7W5Z185_9HYPH</name>
<keyword evidence="5 8" id="KW-0812">Transmembrane</keyword>
<sequence length="312" mass="32723">MNHILPLVLPVFGLIGLGWVVARLGILSESTSIGVSDFVATLAIPALIFRMLSQGDTPATIPWAYWSAYFLGVAAVWALAMIMARRVFNANTSEAVIYGFSAGQSNTVMLGIPLIMMVFGEPGALPMFLLIAVHLPIIMLAAAVLLSRAGPDGGGRRLMVTLRALATNPIILAIVLGAIVRVTHLPLPGLATAVIDQLATAAAPVTLVALGMALARYGLRGNLGPTAAVTVLKMIVHPLIVWFLAFHVFDMSPTFAAVAVTFAALPSGINGYLVAVRYRSGEALASNAISMTTLASVVSMTFWLWFIGAGAS</sequence>
<keyword evidence="4" id="KW-1003">Cell membrane</keyword>
<feature type="transmembrane region" description="Helical" evidence="8">
    <location>
        <begin position="231"/>
        <end position="249"/>
    </location>
</feature>
<dbReference type="GO" id="GO:0055085">
    <property type="term" value="P:transmembrane transport"/>
    <property type="evidence" value="ECO:0007669"/>
    <property type="project" value="InterPro"/>
</dbReference>
<evidence type="ECO:0008006" key="11">
    <source>
        <dbReference type="Google" id="ProtNLM"/>
    </source>
</evidence>
<comment type="subcellular location">
    <subcellularLocation>
        <location evidence="1">Cell membrane</location>
        <topology evidence="1">Multi-pass membrane protein</topology>
    </subcellularLocation>
</comment>
<feature type="transmembrane region" description="Helical" evidence="8">
    <location>
        <begin position="288"/>
        <end position="307"/>
    </location>
</feature>
<protein>
    <recommendedName>
        <fullName evidence="11">Transporter</fullName>
    </recommendedName>
</protein>
<dbReference type="Proteomes" id="UP000537592">
    <property type="component" value="Unassembled WGS sequence"/>
</dbReference>
<feature type="transmembrane region" description="Helical" evidence="8">
    <location>
        <begin position="255"/>
        <end position="276"/>
    </location>
</feature>
<feature type="transmembrane region" description="Helical" evidence="8">
    <location>
        <begin position="158"/>
        <end position="179"/>
    </location>
</feature>
<feature type="transmembrane region" description="Helical" evidence="8">
    <location>
        <begin position="199"/>
        <end position="219"/>
    </location>
</feature>
<reference evidence="9 10" key="1">
    <citation type="submission" date="2020-08" db="EMBL/GenBank/DDBJ databases">
        <title>Genomic Encyclopedia of Type Strains, Phase IV (KMG-IV): sequencing the most valuable type-strain genomes for metagenomic binning, comparative biology and taxonomic classification.</title>
        <authorList>
            <person name="Goeker M."/>
        </authorList>
    </citation>
    <scope>NUCLEOTIDE SEQUENCE [LARGE SCALE GENOMIC DNA]</scope>
    <source>
        <strain evidence="9 10">DSM 28760</strain>
    </source>
</reference>
<gene>
    <name evidence="9" type="ORF">FHS81_000232</name>
</gene>